<reference evidence="7 8" key="1">
    <citation type="journal article" date="2020" name="bioRxiv">
        <title>Sequence and annotation of 42 cannabis genomes reveals extensive copy number variation in cannabinoid synthesis and pathogen resistance genes.</title>
        <authorList>
            <person name="Mckernan K.J."/>
            <person name="Helbert Y."/>
            <person name="Kane L.T."/>
            <person name="Ebling H."/>
            <person name="Zhang L."/>
            <person name="Liu B."/>
            <person name="Eaton Z."/>
            <person name="Mclaughlin S."/>
            <person name="Kingan S."/>
            <person name="Baybayan P."/>
            <person name="Concepcion G."/>
            <person name="Jordan M."/>
            <person name="Riva A."/>
            <person name="Barbazuk W."/>
            <person name="Harkins T."/>
        </authorList>
    </citation>
    <scope>NUCLEOTIDE SEQUENCE [LARGE SCALE GENOMIC DNA]</scope>
    <source>
        <strain evidence="8">cv. Jamaican Lion 4</strain>
        <tissue evidence="7">Leaf</tissue>
    </source>
</reference>
<feature type="transmembrane region" description="Helical" evidence="6">
    <location>
        <begin position="58"/>
        <end position="78"/>
    </location>
</feature>
<organism evidence="7 8">
    <name type="scientific">Cannabis sativa</name>
    <name type="common">Hemp</name>
    <name type="synonym">Marijuana</name>
    <dbReference type="NCBI Taxonomy" id="3483"/>
    <lineage>
        <taxon>Eukaryota</taxon>
        <taxon>Viridiplantae</taxon>
        <taxon>Streptophyta</taxon>
        <taxon>Embryophyta</taxon>
        <taxon>Tracheophyta</taxon>
        <taxon>Spermatophyta</taxon>
        <taxon>Magnoliopsida</taxon>
        <taxon>eudicotyledons</taxon>
        <taxon>Gunneridae</taxon>
        <taxon>Pentapetalae</taxon>
        <taxon>rosids</taxon>
        <taxon>fabids</taxon>
        <taxon>Rosales</taxon>
        <taxon>Cannabaceae</taxon>
        <taxon>Cannabis</taxon>
    </lineage>
</organism>
<comment type="similarity">
    <text evidence="2">Belongs to the major facilitator superfamily. Proton-dependent oligopeptide transporter (POT/PTR) (TC 2.A.17) family.</text>
</comment>
<evidence type="ECO:0000256" key="2">
    <source>
        <dbReference type="ARBA" id="ARBA00005982"/>
    </source>
</evidence>
<evidence type="ECO:0000313" key="7">
    <source>
        <dbReference type="EMBL" id="KAF4389165.1"/>
    </source>
</evidence>
<gene>
    <name evidence="7" type="ORF">F8388_026894</name>
</gene>
<evidence type="ECO:0000313" key="8">
    <source>
        <dbReference type="Proteomes" id="UP000525078"/>
    </source>
</evidence>
<keyword evidence="5 6" id="KW-0472">Membrane</keyword>
<evidence type="ECO:0000256" key="5">
    <source>
        <dbReference type="ARBA" id="ARBA00023136"/>
    </source>
</evidence>
<dbReference type="Pfam" id="PF00854">
    <property type="entry name" value="PTR2"/>
    <property type="match status" value="1"/>
</dbReference>
<comment type="subcellular location">
    <subcellularLocation>
        <location evidence="1">Membrane</location>
        <topology evidence="1">Multi-pass membrane protein</topology>
    </subcellularLocation>
</comment>
<dbReference type="InterPro" id="IPR036259">
    <property type="entry name" value="MFS_trans_sf"/>
</dbReference>
<accession>A0A7J6H258</accession>
<comment type="caution">
    <text evidence="7">The sequence shown here is derived from an EMBL/GenBank/DDBJ whole genome shotgun (WGS) entry which is preliminary data.</text>
</comment>
<dbReference type="PANTHER" id="PTHR11654">
    <property type="entry name" value="OLIGOPEPTIDE TRANSPORTER-RELATED"/>
    <property type="match status" value="1"/>
</dbReference>
<sequence>MYAALATLVYHVRRVYNDGPPTYLEVMGMTTDGVGGSRFAIATMGAVQFEKGDDHASFFNWYFVVLFIGNAFSFMILIMYIEDNLSYGLGFGIWLVSTLIRK</sequence>
<dbReference type="GO" id="GO:0016020">
    <property type="term" value="C:membrane"/>
    <property type="evidence" value="ECO:0007669"/>
    <property type="project" value="UniProtKB-SubCell"/>
</dbReference>
<evidence type="ECO:0000256" key="3">
    <source>
        <dbReference type="ARBA" id="ARBA00022692"/>
    </source>
</evidence>
<keyword evidence="3 6" id="KW-0812">Transmembrane</keyword>
<dbReference type="Gene3D" id="1.20.1250.20">
    <property type="entry name" value="MFS general substrate transporter like domains"/>
    <property type="match status" value="1"/>
</dbReference>
<evidence type="ECO:0000256" key="4">
    <source>
        <dbReference type="ARBA" id="ARBA00022989"/>
    </source>
</evidence>
<protein>
    <submittedName>
        <fullName evidence="7">Uncharacterized protein</fullName>
    </submittedName>
</protein>
<proteinExistence type="inferred from homology"/>
<dbReference type="AlphaFoldDB" id="A0A7J6H258"/>
<dbReference type="InterPro" id="IPR000109">
    <property type="entry name" value="POT_fam"/>
</dbReference>
<dbReference type="GO" id="GO:0022857">
    <property type="term" value="F:transmembrane transporter activity"/>
    <property type="evidence" value="ECO:0007669"/>
    <property type="project" value="InterPro"/>
</dbReference>
<dbReference type="Proteomes" id="UP000525078">
    <property type="component" value="Unassembled WGS sequence"/>
</dbReference>
<name>A0A7J6H258_CANSA</name>
<dbReference type="EMBL" id="JAATIP010000032">
    <property type="protein sequence ID" value="KAF4389165.1"/>
    <property type="molecule type" value="Genomic_DNA"/>
</dbReference>
<keyword evidence="4 6" id="KW-1133">Transmembrane helix</keyword>
<evidence type="ECO:0000256" key="6">
    <source>
        <dbReference type="SAM" id="Phobius"/>
    </source>
</evidence>
<evidence type="ECO:0000256" key="1">
    <source>
        <dbReference type="ARBA" id="ARBA00004141"/>
    </source>
</evidence>